<dbReference type="Pfam" id="PF02892">
    <property type="entry name" value="zf-BED"/>
    <property type="match status" value="1"/>
</dbReference>
<name>A0A060WRY1_ONCMY</name>
<dbReference type="PaxDb" id="8022-A0A060WRY1"/>
<dbReference type="InterPro" id="IPR012337">
    <property type="entry name" value="RNaseH-like_sf"/>
</dbReference>
<sequence length="628" mass="71154">MDTSMDTGTLATSFHVWRYRQHFIFKEVKDKNIIVQCVLCKPKIRMLSTSKNSTSNLKKHLERKHPSMYLKSPKVEMNGPNGPTTSDSPKEPKYKKSKLESLVHQMTSQPKVNALVFNFMVDDVQSLSVLEQPAFRKLIEGLSGGKMSMTRNTFINRIEMAFSKMKDKLKENLDSVQSVCTTADIWTAHNKSYIGMTCHWIEKNELERKSAALACARIRGAHTFDTIAAKINEIHVAYNIENKLQATVTDNGSNFVKVFKEFSKGDNENDEDDNVEFEDVGTILDGADEAMHLFLLPHQKCASHALNLIASHDLAQALSQGETAQVYYSAMAKCSVVWNRVHQSPLTIAAVEDIEKMKLTAPCESRWNSEYCAVEKMVSLPETKLMDVCDSLGVPRLLSYEIAFLKEYVDVFKPLAFALDLFQGEQKCFLGLVIPTVLTLKKKLCEKKTLTLYLFDVINPVLEAIDSRFKQLFASLDAKMATATTPQFRLWWLPEAEREDMHLMLVAEATPMELTDGAPIGSDDMQSEDEFFSFGPGTGNSDTEEEVRRYLEGTSKNLSCLKYFPRVRNLFLKFNTILPSSAPVERLFSHNGNILTPQRNGLTDDQFEQVLLLRYNSKICTQDKIFPE</sequence>
<keyword evidence="1" id="KW-0479">Metal-binding</keyword>
<dbReference type="PANTHER" id="PTHR47501">
    <property type="entry name" value="TRANSPOSASE-RELATED"/>
    <property type="match status" value="1"/>
</dbReference>
<dbReference type="PROSITE" id="PS50808">
    <property type="entry name" value="ZF_BED"/>
    <property type="match status" value="1"/>
</dbReference>
<protein>
    <submittedName>
        <fullName evidence="5">Uncharacterized protein</fullName>
    </submittedName>
</protein>
<proteinExistence type="predicted"/>
<dbReference type="GO" id="GO:0003677">
    <property type="term" value="F:DNA binding"/>
    <property type="evidence" value="ECO:0007669"/>
    <property type="project" value="InterPro"/>
</dbReference>
<evidence type="ECO:0000256" key="4">
    <source>
        <dbReference type="SAM" id="MobiDB-lite"/>
    </source>
</evidence>
<dbReference type="EMBL" id="FR904582">
    <property type="protein sequence ID" value="CDQ67365.1"/>
    <property type="molecule type" value="Genomic_DNA"/>
</dbReference>
<gene>
    <name evidence="5" type="ORF">GSONMT00061502001</name>
</gene>
<keyword evidence="2" id="KW-0863">Zinc-finger</keyword>
<dbReference type="SUPFAM" id="SSF53098">
    <property type="entry name" value="Ribonuclease H-like"/>
    <property type="match status" value="1"/>
</dbReference>
<accession>A0A060WRY1</accession>
<keyword evidence="3" id="KW-0862">Zinc</keyword>
<dbReference type="STRING" id="8022.A0A060WRY1"/>
<dbReference type="PANTHER" id="PTHR47501:SF6">
    <property type="match status" value="1"/>
</dbReference>
<feature type="region of interest" description="Disordered" evidence="4">
    <location>
        <begin position="51"/>
        <end position="94"/>
    </location>
</feature>
<organism evidence="5 6">
    <name type="scientific">Oncorhynchus mykiss</name>
    <name type="common">Rainbow trout</name>
    <name type="synonym">Salmo gairdneri</name>
    <dbReference type="NCBI Taxonomy" id="8022"/>
    <lineage>
        <taxon>Eukaryota</taxon>
        <taxon>Metazoa</taxon>
        <taxon>Chordata</taxon>
        <taxon>Craniata</taxon>
        <taxon>Vertebrata</taxon>
        <taxon>Euteleostomi</taxon>
        <taxon>Actinopterygii</taxon>
        <taxon>Neopterygii</taxon>
        <taxon>Teleostei</taxon>
        <taxon>Protacanthopterygii</taxon>
        <taxon>Salmoniformes</taxon>
        <taxon>Salmonidae</taxon>
        <taxon>Salmoninae</taxon>
        <taxon>Oncorhynchus</taxon>
    </lineage>
</organism>
<dbReference type="Proteomes" id="UP000193380">
    <property type="component" value="Unassembled WGS sequence"/>
</dbReference>
<evidence type="ECO:0000313" key="6">
    <source>
        <dbReference type="Proteomes" id="UP000193380"/>
    </source>
</evidence>
<evidence type="ECO:0000256" key="2">
    <source>
        <dbReference type="ARBA" id="ARBA00022771"/>
    </source>
</evidence>
<evidence type="ECO:0000256" key="1">
    <source>
        <dbReference type="ARBA" id="ARBA00022723"/>
    </source>
</evidence>
<dbReference type="AlphaFoldDB" id="A0A060WRY1"/>
<dbReference type="InterPro" id="IPR003656">
    <property type="entry name" value="Znf_BED"/>
</dbReference>
<reference evidence="5" key="1">
    <citation type="journal article" date="2014" name="Nat. Commun.">
        <title>The rainbow trout genome provides novel insights into evolution after whole-genome duplication in vertebrates.</title>
        <authorList>
            <person name="Berthelot C."/>
            <person name="Brunet F."/>
            <person name="Chalopin D."/>
            <person name="Juanchich A."/>
            <person name="Bernard M."/>
            <person name="Noel B."/>
            <person name="Bento P."/>
            <person name="Da Silva C."/>
            <person name="Labadie K."/>
            <person name="Alberti A."/>
            <person name="Aury J.M."/>
            <person name="Louis A."/>
            <person name="Dehais P."/>
            <person name="Bardou P."/>
            <person name="Montfort J."/>
            <person name="Klopp C."/>
            <person name="Cabau C."/>
            <person name="Gaspin C."/>
            <person name="Thorgaard G.H."/>
            <person name="Boussaha M."/>
            <person name="Quillet E."/>
            <person name="Guyomard R."/>
            <person name="Galiana D."/>
            <person name="Bobe J."/>
            <person name="Volff J.N."/>
            <person name="Genet C."/>
            <person name="Wincker P."/>
            <person name="Jaillon O."/>
            <person name="Roest Crollius H."/>
            <person name="Guiguen Y."/>
        </authorList>
    </citation>
    <scope>NUCLEOTIDE SEQUENCE [LARGE SCALE GENOMIC DNA]</scope>
</reference>
<evidence type="ECO:0000256" key="3">
    <source>
        <dbReference type="ARBA" id="ARBA00022833"/>
    </source>
</evidence>
<dbReference type="OrthoDB" id="10057873at2759"/>
<evidence type="ECO:0000313" key="5">
    <source>
        <dbReference type="EMBL" id="CDQ67365.1"/>
    </source>
</evidence>
<reference evidence="5" key="2">
    <citation type="submission" date="2014-03" db="EMBL/GenBank/DDBJ databases">
        <authorList>
            <person name="Genoscope - CEA"/>
        </authorList>
    </citation>
    <scope>NUCLEOTIDE SEQUENCE</scope>
</reference>
<dbReference type="GO" id="GO:0008270">
    <property type="term" value="F:zinc ion binding"/>
    <property type="evidence" value="ECO:0007669"/>
    <property type="project" value="UniProtKB-KW"/>
</dbReference>